<accession>A0A323V5L1</accession>
<protein>
    <submittedName>
        <fullName evidence="1">Cobalamin biosynthesis protein CbiG</fullName>
    </submittedName>
</protein>
<reference evidence="1 2" key="1">
    <citation type="submission" date="2018-06" db="EMBL/GenBank/DDBJ databases">
        <title>Draft genome sequence of Modestobacter versicolor CP153-2.</title>
        <authorList>
            <person name="Gundlapally S.R."/>
        </authorList>
    </citation>
    <scope>NUCLEOTIDE SEQUENCE [LARGE SCALE GENOMIC DNA]</scope>
    <source>
        <strain evidence="1 2">CP153-2</strain>
    </source>
</reference>
<dbReference type="Proteomes" id="UP000247602">
    <property type="component" value="Unassembled WGS sequence"/>
</dbReference>
<proteinExistence type="predicted"/>
<name>A0A323V5L1_9ACTN</name>
<dbReference type="AlphaFoldDB" id="A0A323V5L1"/>
<evidence type="ECO:0000313" key="2">
    <source>
        <dbReference type="Proteomes" id="UP000247602"/>
    </source>
</evidence>
<sequence>MITVGVGASTGVTVEEVLAAVDAVLPPGARGVQLATLTRRGLEP</sequence>
<gene>
    <name evidence="1" type="ORF">DMO24_21120</name>
</gene>
<evidence type="ECO:0000313" key="1">
    <source>
        <dbReference type="EMBL" id="PZA19360.1"/>
    </source>
</evidence>
<organism evidence="1 2">
    <name type="scientific">Modestobacter versicolor</name>
    <dbReference type="NCBI Taxonomy" id="429133"/>
    <lineage>
        <taxon>Bacteria</taxon>
        <taxon>Bacillati</taxon>
        <taxon>Actinomycetota</taxon>
        <taxon>Actinomycetes</taxon>
        <taxon>Geodermatophilales</taxon>
        <taxon>Geodermatophilaceae</taxon>
        <taxon>Modestobacter</taxon>
    </lineage>
</organism>
<dbReference type="EMBL" id="QKNV01000356">
    <property type="protein sequence ID" value="PZA19360.1"/>
    <property type="molecule type" value="Genomic_DNA"/>
</dbReference>
<feature type="non-terminal residue" evidence="1">
    <location>
        <position position="44"/>
    </location>
</feature>
<comment type="caution">
    <text evidence="1">The sequence shown here is derived from an EMBL/GenBank/DDBJ whole genome shotgun (WGS) entry which is preliminary data.</text>
</comment>
<keyword evidence="2" id="KW-1185">Reference proteome</keyword>